<dbReference type="Pfam" id="PF04909">
    <property type="entry name" value="Amidohydro_2"/>
    <property type="match status" value="1"/>
</dbReference>
<comment type="caution">
    <text evidence="2">The sequence shown here is derived from an EMBL/GenBank/DDBJ whole genome shotgun (WGS) entry which is preliminary data.</text>
</comment>
<evidence type="ECO:0000259" key="1">
    <source>
        <dbReference type="Pfam" id="PF04909"/>
    </source>
</evidence>
<sequence length="80" mass="8664">MALVAFLKITGSDGPARLMWGSDWPVLNLAGDYANWAALTDDLIRHLSAEDQNRIWGSTARGFLSPALTPAQAAESHCDH</sequence>
<keyword evidence="3" id="KW-1185">Reference proteome</keyword>
<name>A0ABS5HR57_9RHOB</name>
<protein>
    <submittedName>
        <fullName evidence="2">Amidohydrolase family protein</fullName>
    </submittedName>
</protein>
<dbReference type="RefSeq" id="WP_212700924.1">
    <property type="nucleotide sequence ID" value="NZ_JADMKU010000007.1"/>
</dbReference>
<dbReference type="InterPro" id="IPR032466">
    <property type="entry name" value="Metal_Hydrolase"/>
</dbReference>
<evidence type="ECO:0000313" key="2">
    <source>
        <dbReference type="EMBL" id="MBR9651404.1"/>
    </source>
</evidence>
<dbReference type="InterPro" id="IPR006680">
    <property type="entry name" value="Amidohydro-rel"/>
</dbReference>
<dbReference type="Proteomes" id="UP001195941">
    <property type="component" value="Unassembled WGS sequence"/>
</dbReference>
<dbReference type="EMBL" id="JADMKU010000007">
    <property type="protein sequence ID" value="MBR9651404.1"/>
    <property type="molecule type" value="Genomic_DNA"/>
</dbReference>
<reference evidence="2 3" key="1">
    <citation type="journal article" date="2021" name="Arch. Microbiol.">
        <title>Thalassobius aquimarinus sp. nov., isolated from the Sea of Japan seashore.</title>
        <authorList>
            <person name="Kurilenko V.V."/>
            <person name="Romanenko L.A."/>
            <person name="Chernysheva N.Y."/>
            <person name="Velansky P.V."/>
            <person name="Tekutyeva L.A."/>
            <person name="Isaeva M.P."/>
            <person name="Mikhailov V.V."/>
        </authorList>
    </citation>
    <scope>NUCLEOTIDE SEQUENCE [LARGE SCALE GENOMIC DNA]</scope>
    <source>
        <strain evidence="2 3">KMM 8518</strain>
    </source>
</reference>
<dbReference type="Gene3D" id="3.20.20.140">
    <property type="entry name" value="Metal-dependent hydrolases"/>
    <property type="match status" value="1"/>
</dbReference>
<organism evidence="2 3">
    <name type="scientific">Thalassovita aquimarina</name>
    <dbReference type="NCBI Taxonomy" id="2785917"/>
    <lineage>
        <taxon>Bacteria</taxon>
        <taxon>Pseudomonadati</taxon>
        <taxon>Pseudomonadota</taxon>
        <taxon>Alphaproteobacteria</taxon>
        <taxon>Rhodobacterales</taxon>
        <taxon>Roseobacteraceae</taxon>
        <taxon>Thalassovita</taxon>
    </lineage>
</organism>
<feature type="domain" description="Amidohydrolase-related" evidence="1">
    <location>
        <begin position="13"/>
        <end position="63"/>
    </location>
</feature>
<gene>
    <name evidence="2" type="ORF">IT775_09740</name>
</gene>
<proteinExistence type="predicted"/>
<accession>A0ABS5HR57</accession>
<dbReference type="SUPFAM" id="SSF51556">
    <property type="entry name" value="Metallo-dependent hydrolases"/>
    <property type="match status" value="1"/>
</dbReference>
<evidence type="ECO:0000313" key="3">
    <source>
        <dbReference type="Proteomes" id="UP001195941"/>
    </source>
</evidence>